<evidence type="ECO:0000256" key="3">
    <source>
        <dbReference type="ARBA" id="ARBA00022989"/>
    </source>
</evidence>
<evidence type="ECO:0000313" key="12">
    <source>
        <dbReference type="Proteomes" id="UP000050741"/>
    </source>
</evidence>
<dbReference type="PANTHER" id="PTHR24235:SF23">
    <property type="entry name" value="G-PROTEIN COUPLED RECEPTORS FAMILY 1 PROFILE DOMAIN-CONTAINING PROTEIN"/>
    <property type="match status" value="1"/>
</dbReference>
<evidence type="ECO:0000256" key="2">
    <source>
        <dbReference type="ARBA" id="ARBA00022692"/>
    </source>
</evidence>
<evidence type="ECO:0000256" key="7">
    <source>
        <dbReference type="ARBA" id="ARBA00023224"/>
    </source>
</evidence>
<keyword evidence="7 8" id="KW-0807">Transducer</keyword>
<dbReference type="InterPro" id="IPR007284">
    <property type="entry name" value="Ground-like_dom"/>
</dbReference>
<feature type="transmembrane region" description="Helical" evidence="10">
    <location>
        <begin position="150"/>
        <end position="173"/>
    </location>
</feature>
<feature type="transmembrane region" description="Helical" evidence="10">
    <location>
        <begin position="208"/>
        <end position="228"/>
    </location>
</feature>
<dbReference type="Gene3D" id="3.40.50.970">
    <property type="match status" value="1"/>
</dbReference>
<dbReference type="InterPro" id="IPR017452">
    <property type="entry name" value="GPCR_Rhodpsn_7TM"/>
</dbReference>
<dbReference type="GO" id="GO:0003824">
    <property type="term" value="F:catalytic activity"/>
    <property type="evidence" value="ECO:0007669"/>
    <property type="project" value="InterPro"/>
</dbReference>
<feature type="region of interest" description="Disordered" evidence="9">
    <location>
        <begin position="492"/>
        <end position="522"/>
    </location>
</feature>
<dbReference type="WBParaSite" id="GPLIN_000165500">
    <property type="protein sequence ID" value="GPLIN_000165500"/>
    <property type="gene ID" value="GPLIN_000165500"/>
</dbReference>
<dbReference type="PANTHER" id="PTHR24235">
    <property type="entry name" value="NEUROPEPTIDE Y RECEPTOR"/>
    <property type="match status" value="1"/>
</dbReference>
<feature type="transmembrane region" description="Helical" evidence="10">
    <location>
        <begin position="248"/>
        <end position="268"/>
    </location>
</feature>
<feature type="transmembrane region" description="Helical" evidence="10">
    <location>
        <begin position="99"/>
        <end position="118"/>
    </location>
</feature>
<dbReference type="PROSITE" id="PS50262">
    <property type="entry name" value="G_PROTEIN_RECEP_F1_2"/>
    <property type="match status" value="1"/>
</dbReference>
<dbReference type="GO" id="GO:0030976">
    <property type="term" value="F:thiamine pyrophosphate binding"/>
    <property type="evidence" value="ECO:0007669"/>
    <property type="project" value="InterPro"/>
</dbReference>
<keyword evidence="3 10" id="KW-1133">Transmembrane helix</keyword>
<dbReference type="GO" id="GO:0042923">
    <property type="term" value="F:neuropeptide binding"/>
    <property type="evidence" value="ECO:0007669"/>
    <property type="project" value="TreeGrafter"/>
</dbReference>
<dbReference type="SUPFAM" id="SSF81321">
    <property type="entry name" value="Family A G protein-coupled receptor-like"/>
    <property type="match status" value="1"/>
</dbReference>
<proteinExistence type="inferred from homology"/>
<dbReference type="InterPro" id="IPR011766">
    <property type="entry name" value="TPP_enzyme_TPP-bd"/>
</dbReference>
<protein>
    <submittedName>
        <fullName evidence="13">G_PROTEIN_RECEP_F1_2 domain-containing protein</fullName>
    </submittedName>
</protein>
<dbReference type="Pfam" id="PF02775">
    <property type="entry name" value="TPP_enzyme_C"/>
    <property type="match status" value="1"/>
</dbReference>
<feature type="transmembrane region" description="Helical" evidence="10">
    <location>
        <begin position="57"/>
        <end position="78"/>
    </location>
</feature>
<feature type="region of interest" description="Disordered" evidence="9">
    <location>
        <begin position="614"/>
        <end position="679"/>
    </location>
</feature>
<dbReference type="CDD" id="cd15203">
    <property type="entry name" value="7tmA_NPYR-like"/>
    <property type="match status" value="1"/>
</dbReference>
<evidence type="ECO:0000256" key="4">
    <source>
        <dbReference type="ARBA" id="ARBA00023040"/>
    </source>
</evidence>
<accession>A0A183BM20</accession>
<comment type="similarity">
    <text evidence="8">Belongs to the G-protein coupled receptor 1 family.</text>
</comment>
<evidence type="ECO:0000256" key="9">
    <source>
        <dbReference type="SAM" id="MobiDB-lite"/>
    </source>
</evidence>
<feature type="compositionally biased region" description="Polar residues" evidence="9">
    <location>
        <begin position="492"/>
        <end position="501"/>
    </location>
</feature>
<evidence type="ECO:0000256" key="5">
    <source>
        <dbReference type="ARBA" id="ARBA00023136"/>
    </source>
</evidence>
<dbReference type="InterPro" id="IPR029061">
    <property type="entry name" value="THDP-binding"/>
</dbReference>
<keyword evidence="12" id="KW-1185">Reference proteome</keyword>
<sequence>MFTGLLIRTIRRRMSVANVFLLNLAISDLLLCITALPITPVLAFVKQWIFGSVLCKLVPLCQGISVLISSYCLCFIALDRFRSIVTPLKMPWGIGYAQALMILCWVCCIAIASPLFMAQRLQLIEFNNMTFCGLFCGEYNWPEGHMQLKLAYGISLLVIQFLVPTAIMTYCYWKILQKVRQDWLVPANSSSTMTVEQQAATVLRKRRVMYVLILMVLIFMGSWMPLTIVNLLRDMDILRDANNMYFKLLNVHAVAMTSIVSNPLLYFWMSKRHRRALRDDINWFTNARRQQQQNVGGLLNKFTPSPSIGLLYRKNVERHLLQNAAAKYNQQRRGTLGDPTCISRERALQEMHANCFLLVPLMPLCVANATTLQRHHPNNDLANLPDTAIMTNGAGNYATWLHRFHRFRKFATQAAPTSGSMGYGLPAAVGANLSPVCLGSLRGDFRSNGTLQGFGSSAKFSAVPSGLPLKRVNLLGNQLLMRQMFVELLRPSTNDSKQLTSAEDEKGRTEQKGQRKRETNGEVGGCFREKKRRRRRRQSCSCADCNGCGNEGCIQQRGGGENQLPLAQAQQHNAVLPVPLPISPQTSYQMLLQPNFSQARLPVEANQYLKQSSATWRSEQLPSQQKNPSGLDFASSNSEHFPLEPQAPLSLPSISSHTKANRQREAAVHQPHSNSGYARIPQITRKYPLPECYTDDSNFMCCNAQLEETIYQAFQHLIDTIPNFHKCNIQKISNTVQSFAEKRFNTSFEVVTGLTDYASKSHFYSNYICKVQRDSRYVLTYATPRWELEEQIEETNPSQKTDYPIRPQNRRNKNHLIVI</sequence>
<keyword evidence="6 8" id="KW-0675">Receptor</keyword>
<keyword evidence="5 10" id="KW-0472">Membrane</keyword>
<feature type="domain" description="G-protein coupled receptors family 1 profile" evidence="11">
    <location>
        <begin position="1"/>
        <end position="266"/>
    </location>
</feature>
<dbReference type="Proteomes" id="UP000050741">
    <property type="component" value="Unassembled WGS sequence"/>
</dbReference>
<name>A0A183BM20_GLOPA</name>
<dbReference type="GO" id="GO:0008188">
    <property type="term" value="F:neuropeptide receptor activity"/>
    <property type="evidence" value="ECO:0007669"/>
    <property type="project" value="TreeGrafter"/>
</dbReference>
<evidence type="ECO:0000256" key="1">
    <source>
        <dbReference type="ARBA" id="ARBA00004141"/>
    </source>
</evidence>
<keyword evidence="2 8" id="KW-0812">Transmembrane</keyword>
<dbReference type="Pfam" id="PF04155">
    <property type="entry name" value="Ground-like"/>
    <property type="match status" value="1"/>
</dbReference>
<evidence type="ECO:0000256" key="6">
    <source>
        <dbReference type="ARBA" id="ARBA00023170"/>
    </source>
</evidence>
<reference evidence="13" key="2">
    <citation type="submission" date="2016-06" db="UniProtKB">
        <authorList>
            <consortium name="WormBaseParasite"/>
        </authorList>
    </citation>
    <scope>IDENTIFICATION</scope>
</reference>
<dbReference type="PRINTS" id="PR00237">
    <property type="entry name" value="GPCRRHODOPSN"/>
</dbReference>
<dbReference type="AlphaFoldDB" id="A0A183BM20"/>
<dbReference type="Gene3D" id="1.20.1070.10">
    <property type="entry name" value="Rhodopsin 7-helix transmembrane proteins"/>
    <property type="match status" value="1"/>
</dbReference>
<keyword evidence="4 8" id="KW-0297">G-protein coupled receptor</keyword>
<dbReference type="GO" id="GO:0005886">
    <property type="term" value="C:plasma membrane"/>
    <property type="evidence" value="ECO:0007669"/>
    <property type="project" value="TreeGrafter"/>
</dbReference>
<reference evidence="12" key="1">
    <citation type="submission" date="2014-05" db="EMBL/GenBank/DDBJ databases">
        <title>The genome and life-stage specific transcriptomes of Globodera pallida elucidate key aspects of plant parasitism by a cyst nematode.</title>
        <authorList>
            <person name="Cotton J.A."/>
            <person name="Lilley C.J."/>
            <person name="Jones L.M."/>
            <person name="Kikuchi T."/>
            <person name="Reid A.J."/>
            <person name="Thorpe P."/>
            <person name="Tsai I.J."/>
            <person name="Beasley H."/>
            <person name="Blok V."/>
            <person name="Cock P.J.A."/>
            <person name="Van den Akker S.E."/>
            <person name="Holroyd N."/>
            <person name="Hunt M."/>
            <person name="Mantelin S."/>
            <person name="Naghra H."/>
            <person name="Pain A."/>
            <person name="Palomares-Rius J.E."/>
            <person name="Zarowiecki M."/>
            <person name="Berriman M."/>
            <person name="Jones J.T."/>
            <person name="Urwin P.E."/>
        </authorList>
    </citation>
    <scope>NUCLEOTIDE SEQUENCE [LARGE SCALE GENOMIC DNA]</scope>
    <source>
        <strain evidence="12">Lindley</strain>
    </source>
</reference>
<dbReference type="CDD" id="cd00568">
    <property type="entry name" value="TPP_enzymes"/>
    <property type="match status" value="1"/>
</dbReference>
<feature type="transmembrane region" description="Helical" evidence="10">
    <location>
        <begin position="20"/>
        <end position="45"/>
    </location>
</feature>
<evidence type="ECO:0000259" key="11">
    <source>
        <dbReference type="PROSITE" id="PS50262"/>
    </source>
</evidence>
<feature type="compositionally biased region" description="Basic residues" evidence="9">
    <location>
        <begin position="808"/>
        <end position="819"/>
    </location>
</feature>
<dbReference type="GO" id="GO:0043005">
    <property type="term" value="C:neuron projection"/>
    <property type="evidence" value="ECO:0007669"/>
    <property type="project" value="TreeGrafter"/>
</dbReference>
<evidence type="ECO:0000256" key="10">
    <source>
        <dbReference type="SAM" id="Phobius"/>
    </source>
</evidence>
<dbReference type="PROSITE" id="PS00237">
    <property type="entry name" value="G_PROTEIN_RECEP_F1_1"/>
    <property type="match status" value="1"/>
</dbReference>
<evidence type="ECO:0000256" key="8">
    <source>
        <dbReference type="RuleBase" id="RU000688"/>
    </source>
</evidence>
<dbReference type="Pfam" id="PF00001">
    <property type="entry name" value="7tm_1"/>
    <property type="match status" value="1"/>
</dbReference>
<feature type="region of interest" description="Disordered" evidence="9">
    <location>
        <begin position="792"/>
        <end position="819"/>
    </location>
</feature>
<dbReference type="InterPro" id="IPR000276">
    <property type="entry name" value="GPCR_Rhodpsn"/>
</dbReference>
<evidence type="ECO:0000313" key="13">
    <source>
        <dbReference type="WBParaSite" id="GPLIN_000165500"/>
    </source>
</evidence>
<feature type="compositionally biased region" description="Polar residues" evidence="9">
    <location>
        <begin position="614"/>
        <end position="639"/>
    </location>
</feature>
<dbReference type="SUPFAM" id="SSF52518">
    <property type="entry name" value="Thiamin diphosphate-binding fold (THDP-binding)"/>
    <property type="match status" value="1"/>
</dbReference>
<comment type="subcellular location">
    <subcellularLocation>
        <location evidence="1">Membrane</location>
        <topology evidence="1">Multi-pass membrane protein</topology>
    </subcellularLocation>
</comment>
<organism evidence="12 13">
    <name type="scientific">Globodera pallida</name>
    <name type="common">Potato cyst nematode worm</name>
    <name type="synonym">Heterodera pallida</name>
    <dbReference type="NCBI Taxonomy" id="36090"/>
    <lineage>
        <taxon>Eukaryota</taxon>
        <taxon>Metazoa</taxon>
        <taxon>Ecdysozoa</taxon>
        <taxon>Nematoda</taxon>
        <taxon>Chromadorea</taxon>
        <taxon>Rhabditida</taxon>
        <taxon>Tylenchina</taxon>
        <taxon>Tylenchomorpha</taxon>
        <taxon>Tylenchoidea</taxon>
        <taxon>Heteroderidae</taxon>
        <taxon>Heteroderinae</taxon>
        <taxon>Globodera</taxon>
    </lineage>
</organism>
<feature type="compositionally biased region" description="Basic and acidic residues" evidence="9">
    <location>
        <begin position="503"/>
        <end position="520"/>
    </location>
</feature>